<accession>A0ACC3MU21</accession>
<gene>
    <name evidence="1" type="primary">SFH5_2</name>
    <name evidence="1" type="ORF">LTR37_014309</name>
</gene>
<reference evidence="1" key="1">
    <citation type="submission" date="2023-07" db="EMBL/GenBank/DDBJ databases">
        <title>Black Yeasts Isolated from many extreme environments.</title>
        <authorList>
            <person name="Coleine C."/>
            <person name="Stajich J.E."/>
            <person name="Selbmann L."/>
        </authorList>
    </citation>
    <scope>NUCLEOTIDE SEQUENCE</scope>
    <source>
        <strain evidence="1">CCFEE 5714</strain>
    </source>
</reference>
<protein>
    <submittedName>
        <fullName evidence="1">Non-classical phosphatidylinositol transfer protein (PITP)</fullName>
    </submittedName>
</protein>
<proteinExistence type="predicted"/>
<name>A0ACC3MU21_9PEZI</name>
<comment type="caution">
    <text evidence="1">The sequence shown here is derived from an EMBL/GenBank/DDBJ whole genome shotgun (WGS) entry which is preliminary data.</text>
</comment>
<organism evidence="1 2">
    <name type="scientific">Vermiconidia calcicola</name>
    <dbReference type="NCBI Taxonomy" id="1690605"/>
    <lineage>
        <taxon>Eukaryota</taxon>
        <taxon>Fungi</taxon>
        <taxon>Dikarya</taxon>
        <taxon>Ascomycota</taxon>
        <taxon>Pezizomycotina</taxon>
        <taxon>Dothideomycetes</taxon>
        <taxon>Dothideomycetidae</taxon>
        <taxon>Mycosphaerellales</taxon>
        <taxon>Extremaceae</taxon>
        <taxon>Vermiconidia</taxon>
    </lineage>
</organism>
<evidence type="ECO:0000313" key="1">
    <source>
        <dbReference type="EMBL" id="KAK3703731.1"/>
    </source>
</evidence>
<dbReference type="Proteomes" id="UP001281147">
    <property type="component" value="Unassembled WGS sequence"/>
</dbReference>
<keyword evidence="2" id="KW-1185">Reference proteome</keyword>
<sequence length="318" mass="35526">MASADWTDLPPEHNLSKFAAELPPLLEDAGHDEMYGVRLEAPAEGKPTPHTTLIILQKFLRANMDDLPKAKTQLTEALKWRKSYRPLEAKDEVFDGSKFGGLGFVTTIKGAKETKNDEDVAVFNIYGEAAKEPKKAFGDTDKFVRWRVAVMELTIAQLNLNSADKPIPDYGKGPDPYQAIQVHDYLSVSFFRQPGEIKASSQKIIDLFQRYYPETVSYKYFVNVPIIMQWMMGAMKAFMSKDTIQKMTWMTYGNQLHMYLGSDIPKEYGGTRASLKEKALTPNYGDATNERAPSETTTDAAKVGIDGTAKENASPATT</sequence>
<evidence type="ECO:0000313" key="2">
    <source>
        <dbReference type="Proteomes" id="UP001281147"/>
    </source>
</evidence>
<dbReference type="EMBL" id="JAUTXU010000148">
    <property type="protein sequence ID" value="KAK3703731.1"/>
    <property type="molecule type" value="Genomic_DNA"/>
</dbReference>